<evidence type="ECO:0000256" key="1">
    <source>
        <dbReference type="SAM" id="SignalP"/>
    </source>
</evidence>
<protein>
    <submittedName>
        <fullName evidence="2">Tetratricopeptide repeat protein</fullName>
    </submittedName>
</protein>
<dbReference type="SUPFAM" id="SSF81901">
    <property type="entry name" value="HCP-like"/>
    <property type="match status" value="1"/>
</dbReference>
<dbReference type="RefSeq" id="WP_305935780.1">
    <property type="nucleotide sequence ID" value="NZ_JAVAJI010000012.1"/>
</dbReference>
<reference evidence="2 3" key="1">
    <citation type="submission" date="2023-08" db="EMBL/GenBank/DDBJ databases">
        <authorList>
            <person name="Kumar R."/>
        </authorList>
    </citation>
    <scope>NUCLEOTIDE SEQUENCE [LARGE SCALE GENOMIC DNA]</scope>
    <source>
        <strain evidence="2 3">LUR13</strain>
    </source>
</reference>
<dbReference type="PANTHER" id="PTHR11102">
    <property type="entry name" value="SEL-1-LIKE PROTEIN"/>
    <property type="match status" value="1"/>
</dbReference>
<dbReference type="InterPro" id="IPR011990">
    <property type="entry name" value="TPR-like_helical_dom_sf"/>
</dbReference>
<dbReference type="Gene3D" id="1.25.40.10">
    <property type="entry name" value="Tetratricopeptide repeat domain"/>
    <property type="match status" value="1"/>
</dbReference>
<feature type="signal peptide" evidence="1">
    <location>
        <begin position="1"/>
        <end position="23"/>
    </location>
</feature>
<name>A0ABT9HGV6_9GAMM</name>
<dbReference type="Proteomes" id="UP001228171">
    <property type="component" value="Unassembled WGS sequence"/>
</dbReference>
<dbReference type="InterPro" id="IPR006597">
    <property type="entry name" value="Sel1-like"/>
</dbReference>
<dbReference type="EMBL" id="JAVAJI010000012">
    <property type="protein sequence ID" value="MDP4545006.1"/>
    <property type="molecule type" value="Genomic_DNA"/>
</dbReference>
<dbReference type="PROSITE" id="PS51257">
    <property type="entry name" value="PROKAR_LIPOPROTEIN"/>
    <property type="match status" value="1"/>
</dbReference>
<dbReference type="SMART" id="SM00671">
    <property type="entry name" value="SEL1"/>
    <property type="match status" value="3"/>
</dbReference>
<feature type="chain" id="PRO_5047296482" evidence="1">
    <location>
        <begin position="24"/>
        <end position="182"/>
    </location>
</feature>
<proteinExistence type="predicted"/>
<keyword evidence="3" id="KW-1185">Reference proteome</keyword>
<comment type="caution">
    <text evidence="2">The sequence shown here is derived from an EMBL/GenBank/DDBJ whole genome shotgun (WGS) entry which is preliminary data.</text>
</comment>
<gene>
    <name evidence="2" type="ORF">Q8P09_07955</name>
</gene>
<sequence length="182" mass="20393">MIFSKSKITTTLLFLLSSPFLLMGCQQTQSATNQQASQTQLRLKEKSDVTKLQKLAEQGDIVAQSNLGVIYDLGYGVYQDTMKAVYWYTKAANQGDVAAQFTLGDLYHKGSGVPQDYNKAIYWYTKAASQDYAFAQYAIATMYEKGQGVPQDYAIAKEWYDKACDIGFQSSGCDEYKTNYSK</sequence>
<accession>A0ABT9HGV6</accession>
<dbReference type="PANTHER" id="PTHR11102:SF160">
    <property type="entry name" value="ERAD-ASSOCIATED E3 UBIQUITIN-PROTEIN LIGASE COMPONENT HRD3"/>
    <property type="match status" value="1"/>
</dbReference>
<evidence type="ECO:0000313" key="3">
    <source>
        <dbReference type="Proteomes" id="UP001228171"/>
    </source>
</evidence>
<evidence type="ECO:0000313" key="2">
    <source>
        <dbReference type="EMBL" id="MDP4545006.1"/>
    </source>
</evidence>
<organism evidence="2 3">
    <name type="scientific">Psychrobacter faecalis</name>
    <dbReference type="NCBI Taxonomy" id="180588"/>
    <lineage>
        <taxon>Bacteria</taxon>
        <taxon>Pseudomonadati</taxon>
        <taxon>Pseudomonadota</taxon>
        <taxon>Gammaproteobacteria</taxon>
        <taxon>Moraxellales</taxon>
        <taxon>Moraxellaceae</taxon>
        <taxon>Psychrobacter</taxon>
    </lineage>
</organism>
<keyword evidence="1" id="KW-0732">Signal</keyword>
<dbReference type="InterPro" id="IPR050767">
    <property type="entry name" value="Sel1_AlgK"/>
</dbReference>
<dbReference type="Pfam" id="PF08238">
    <property type="entry name" value="Sel1"/>
    <property type="match status" value="3"/>
</dbReference>